<feature type="region of interest" description="Disordered" evidence="1">
    <location>
        <begin position="483"/>
        <end position="520"/>
    </location>
</feature>
<feature type="compositionally biased region" description="Basic residues" evidence="1">
    <location>
        <begin position="494"/>
        <end position="507"/>
    </location>
</feature>
<dbReference type="Gene3D" id="3.60.10.10">
    <property type="entry name" value="Endonuclease/exonuclease/phosphatase"/>
    <property type="match status" value="1"/>
</dbReference>
<dbReference type="EMBL" id="LSMT01000028">
    <property type="protein sequence ID" value="PFX32029.1"/>
    <property type="molecule type" value="Genomic_DNA"/>
</dbReference>
<protein>
    <recommendedName>
        <fullName evidence="4">Tesmin/TSO1-like CXC domain-containing protein</fullName>
    </recommendedName>
</protein>
<gene>
    <name evidence="2" type="ORF">AWC38_SpisGene3112</name>
</gene>
<accession>A0A2B4SSE6</accession>
<evidence type="ECO:0000256" key="1">
    <source>
        <dbReference type="SAM" id="MobiDB-lite"/>
    </source>
</evidence>
<dbReference type="OrthoDB" id="5987925at2759"/>
<evidence type="ECO:0000313" key="3">
    <source>
        <dbReference type="Proteomes" id="UP000225706"/>
    </source>
</evidence>
<dbReference type="AlphaFoldDB" id="A0A2B4SSE6"/>
<evidence type="ECO:0008006" key="4">
    <source>
        <dbReference type="Google" id="ProtNLM"/>
    </source>
</evidence>
<dbReference type="InterPro" id="IPR036691">
    <property type="entry name" value="Endo/exonu/phosph_ase_sf"/>
</dbReference>
<proteinExistence type="predicted"/>
<name>A0A2B4SSE6_STYPI</name>
<dbReference type="PANTHER" id="PTHR47510">
    <property type="entry name" value="REVERSE TRANSCRIPTASE DOMAIN-CONTAINING PROTEIN"/>
    <property type="match status" value="1"/>
</dbReference>
<dbReference type="Proteomes" id="UP000225706">
    <property type="component" value="Unassembled WGS sequence"/>
</dbReference>
<dbReference type="PANTHER" id="PTHR47510:SF3">
    <property type="entry name" value="ENDO_EXONUCLEASE_PHOSPHATASE DOMAIN-CONTAINING PROTEIN"/>
    <property type="match status" value="1"/>
</dbReference>
<keyword evidence="3" id="KW-1185">Reference proteome</keyword>
<sequence length="558" mass="62647">MKRKLIQVTNSHELDQLINKPTWLTERSSTLIDVLFSNTMHRVTDQGVIHLTKSDHSLIFCVIKSGVTKAPRKTIEYRSFKNYSKEDFVTDLRDVDWESVANKKDVNCAISTWNKLFTNIADRPAPIRKARICGVRCLWMNLRSSQAMSQHDDLHSRAIKSNSPHLWSHYKKLKNYVNKEIQKCKAEYYSNLISVNQSNPSALWKTLNEITLRKQSSPISCIEADGVANCDNPSIAKILNVHFSTIGSKLAMKLKSFTTLPSPPARSTDLPKFVFKPITEEFVCDQLKQLRTNKAIGLDNISACLLKDLANVISKSLTKLFHQSLVTRTFPSLWKFGKIFYSMSAKTEKGRTQKDSERSVKDNSKGCSCGKNMARGSKSSCLSATRKVCPCVQKGISCTRRCRCKNCGNLNQDLRNEGEDSAGTMPYRHLSCRRGENMAKKREDAKTFAACRDGEIKSKCPCLRHGQGCSSLGSCVGRKNVYGASSRPTSKPSGVKRKRSPGIHKRLKGSEFLSSTGTPQTRGPWTNYESVLLASVIKVINITDVEPSPKTFRHYTIL</sequence>
<reference evidence="3" key="1">
    <citation type="journal article" date="2017" name="bioRxiv">
        <title>Comparative analysis of the genomes of Stylophora pistillata and Acropora digitifera provides evidence for extensive differences between species of corals.</title>
        <authorList>
            <person name="Voolstra C.R."/>
            <person name="Li Y."/>
            <person name="Liew Y.J."/>
            <person name="Baumgarten S."/>
            <person name="Zoccola D."/>
            <person name="Flot J.-F."/>
            <person name="Tambutte S."/>
            <person name="Allemand D."/>
            <person name="Aranda M."/>
        </authorList>
    </citation>
    <scope>NUCLEOTIDE SEQUENCE [LARGE SCALE GENOMIC DNA]</scope>
</reference>
<evidence type="ECO:0000313" key="2">
    <source>
        <dbReference type="EMBL" id="PFX32029.1"/>
    </source>
</evidence>
<comment type="caution">
    <text evidence="2">The sequence shown here is derived from an EMBL/GenBank/DDBJ whole genome shotgun (WGS) entry which is preliminary data.</text>
</comment>
<organism evidence="2 3">
    <name type="scientific">Stylophora pistillata</name>
    <name type="common">Smooth cauliflower coral</name>
    <dbReference type="NCBI Taxonomy" id="50429"/>
    <lineage>
        <taxon>Eukaryota</taxon>
        <taxon>Metazoa</taxon>
        <taxon>Cnidaria</taxon>
        <taxon>Anthozoa</taxon>
        <taxon>Hexacorallia</taxon>
        <taxon>Scleractinia</taxon>
        <taxon>Astrocoeniina</taxon>
        <taxon>Pocilloporidae</taxon>
        <taxon>Stylophora</taxon>
    </lineage>
</organism>